<feature type="non-terminal residue" evidence="1">
    <location>
        <position position="251"/>
    </location>
</feature>
<dbReference type="Pfam" id="PF13385">
    <property type="entry name" value="Laminin_G_3"/>
    <property type="match status" value="1"/>
</dbReference>
<dbReference type="EMBL" id="BARS01042521">
    <property type="protein sequence ID" value="GAG29857.1"/>
    <property type="molecule type" value="Genomic_DNA"/>
</dbReference>
<organism evidence="1">
    <name type="scientific">marine sediment metagenome</name>
    <dbReference type="NCBI Taxonomy" id="412755"/>
    <lineage>
        <taxon>unclassified sequences</taxon>
        <taxon>metagenomes</taxon>
        <taxon>ecological metagenomes</taxon>
    </lineage>
</organism>
<evidence type="ECO:0008006" key="2">
    <source>
        <dbReference type="Google" id="ProtNLM"/>
    </source>
</evidence>
<dbReference type="Gene3D" id="2.60.120.200">
    <property type="match status" value="1"/>
</dbReference>
<dbReference type="AlphaFoldDB" id="X0X356"/>
<reference evidence="1" key="1">
    <citation type="journal article" date="2014" name="Front. Microbiol.">
        <title>High frequency of phylogenetically diverse reductive dehalogenase-homologous genes in deep subseafloor sedimentary metagenomes.</title>
        <authorList>
            <person name="Kawai M."/>
            <person name="Futagami T."/>
            <person name="Toyoda A."/>
            <person name="Takaki Y."/>
            <person name="Nishi S."/>
            <person name="Hori S."/>
            <person name="Arai W."/>
            <person name="Tsubouchi T."/>
            <person name="Morono Y."/>
            <person name="Uchiyama I."/>
            <person name="Ito T."/>
            <person name="Fujiyama A."/>
            <person name="Inagaki F."/>
            <person name="Takami H."/>
        </authorList>
    </citation>
    <scope>NUCLEOTIDE SEQUENCE</scope>
    <source>
        <strain evidence="1">Expedition CK06-06</strain>
    </source>
</reference>
<feature type="non-terminal residue" evidence="1">
    <location>
        <position position="1"/>
    </location>
</feature>
<dbReference type="SUPFAM" id="SSF49899">
    <property type="entry name" value="Concanavalin A-like lectins/glucanases"/>
    <property type="match status" value="1"/>
</dbReference>
<dbReference type="InterPro" id="IPR013320">
    <property type="entry name" value="ConA-like_dom_sf"/>
</dbReference>
<name>X0X356_9ZZZZ</name>
<protein>
    <recommendedName>
        <fullName evidence="2">LamG-like jellyroll fold domain-containing protein</fullName>
    </recommendedName>
</protein>
<proteinExistence type="predicted"/>
<gene>
    <name evidence="1" type="ORF">S01H1_64502</name>
</gene>
<comment type="caution">
    <text evidence="1">The sequence shown here is derived from an EMBL/GenBank/DDBJ whole genome shotgun (WGS) entry which is preliminary data.</text>
</comment>
<sequence>LVLYSSGAPADVEISTPNSVIAADTWYHIALVQNDTPVQWSIYVDGVQLANVYAADLAADYASDVLIGRNDDIIPYYFDGYMDELRVSNTAKWTSNFQIPTAPYSDSTYNTYGYIGSPRPLSSVIIYISTANTTAGTLTLDYFDGSDWAGTASFVDGTASGGVPLAQDGTLTFTSTESTAKPSIIDGIVLYWYRLKITECDATTSLYYMTIGSPMQTIKDTWDGIERPVLSFKRWYNTNAVYEDYTTNVFE</sequence>
<evidence type="ECO:0000313" key="1">
    <source>
        <dbReference type="EMBL" id="GAG29857.1"/>
    </source>
</evidence>
<accession>X0X356</accession>